<name>A0A183KFD1_9TREM</name>
<dbReference type="EMBL" id="UZAK01036101">
    <property type="protein sequence ID" value="VDP53826.1"/>
    <property type="molecule type" value="Genomic_DNA"/>
</dbReference>
<sequence length="52" mass="5962">MIHGIIFDVGDIRPEAGKLCEHSSDNCDLALKRFVDDRLMYSDLILLRLTEL</sequence>
<evidence type="ECO:0000313" key="2">
    <source>
        <dbReference type="Proteomes" id="UP000279833"/>
    </source>
</evidence>
<reference evidence="1 2" key="2">
    <citation type="submission" date="2018-11" db="EMBL/GenBank/DDBJ databases">
        <authorList>
            <consortium name="Pathogen Informatics"/>
        </authorList>
    </citation>
    <scope>NUCLEOTIDE SEQUENCE [LARGE SCALE GENOMIC DNA]</scope>
    <source>
        <strain evidence="1">Dakar</strain>
        <strain evidence="2">Dakar, Senegal</strain>
    </source>
</reference>
<accession>A0A183KFD1</accession>
<protein>
    <submittedName>
        <fullName evidence="3">Transcriptional regulator</fullName>
    </submittedName>
</protein>
<dbReference type="Proteomes" id="UP000279833">
    <property type="component" value="Unassembled WGS sequence"/>
</dbReference>
<dbReference type="WBParaSite" id="SCUD_0001372801-mRNA-1">
    <property type="protein sequence ID" value="SCUD_0001372801-mRNA-1"/>
    <property type="gene ID" value="SCUD_0001372801"/>
</dbReference>
<keyword evidence="2" id="KW-1185">Reference proteome</keyword>
<dbReference type="AlphaFoldDB" id="A0A183KFD1"/>
<proteinExistence type="predicted"/>
<evidence type="ECO:0000313" key="3">
    <source>
        <dbReference type="WBParaSite" id="SCUD_0001372801-mRNA-1"/>
    </source>
</evidence>
<gene>
    <name evidence="1" type="ORF">SCUD_LOCUS13725</name>
</gene>
<reference evidence="3" key="1">
    <citation type="submission" date="2016-06" db="UniProtKB">
        <authorList>
            <consortium name="WormBaseParasite"/>
        </authorList>
    </citation>
    <scope>IDENTIFICATION</scope>
</reference>
<organism evidence="3">
    <name type="scientific">Schistosoma curassoni</name>
    <dbReference type="NCBI Taxonomy" id="6186"/>
    <lineage>
        <taxon>Eukaryota</taxon>
        <taxon>Metazoa</taxon>
        <taxon>Spiralia</taxon>
        <taxon>Lophotrochozoa</taxon>
        <taxon>Platyhelminthes</taxon>
        <taxon>Trematoda</taxon>
        <taxon>Digenea</taxon>
        <taxon>Strigeidida</taxon>
        <taxon>Schistosomatoidea</taxon>
        <taxon>Schistosomatidae</taxon>
        <taxon>Schistosoma</taxon>
    </lineage>
</organism>
<evidence type="ECO:0000313" key="1">
    <source>
        <dbReference type="EMBL" id="VDP53826.1"/>
    </source>
</evidence>